<sequence length="339" mass="38069">MSSAAIEGRSIVNSDLSRLVDPDSGESIRPVAGADALVGAGGRRYPVIGGIPRFVPPENYALAFGLQWKRFPKTQLDSYTGLRLSEDRLARCLRGELGGLAGKRVLEAGSGAGRFTEVLLKYGATVDSFDYSAAVDANAENNGDHPKLTLVQADIRRIPFPQASYDVVVCLGVLQHTPDPEQSIRCLWEMVKPGGVLVIDHYRRKLRNYLPPPIGVAGMVYRWIILRLPGDRQFAAVKRIVDFWFPLMWRFRDSKLAQFVIARFSPVVMYYPHFGLRDRQMYYEWMLLDTHDAMTDTYKHRRTPGQMYRFLRSLRPCPSSEPVVTAGGNGVEAFCRKPG</sequence>
<dbReference type="GO" id="GO:0032259">
    <property type="term" value="P:methylation"/>
    <property type="evidence" value="ECO:0007669"/>
    <property type="project" value="UniProtKB-KW"/>
</dbReference>
<comment type="caution">
    <text evidence="2">The sequence shown here is derived from an EMBL/GenBank/DDBJ whole genome shotgun (WGS) entry which is preliminary data.</text>
</comment>
<dbReference type="InParanoid" id="A0A3N0VN30"/>
<proteinExistence type="predicted"/>
<dbReference type="InterPro" id="IPR029063">
    <property type="entry name" value="SAM-dependent_MTases_sf"/>
</dbReference>
<dbReference type="EMBL" id="RJVO01000001">
    <property type="protein sequence ID" value="ROH93398.1"/>
    <property type="molecule type" value="Genomic_DNA"/>
</dbReference>
<dbReference type="Gene3D" id="3.40.50.150">
    <property type="entry name" value="Vaccinia Virus protein VP39"/>
    <property type="match status" value="1"/>
</dbReference>
<evidence type="ECO:0000313" key="2">
    <source>
        <dbReference type="EMBL" id="ROH93398.1"/>
    </source>
</evidence>
<accession>A0A3N0VN30</accession>
<gene>
    <name evidence="2" type="ORF">ED208_02445</name>
</gene>
<dbReference type="CDD" id="cd02440">
    <property type="entry name" value="AdoMet_MTases"/>
    <property type="match status" value="1"/>
</dbReference>
<dbReference type="PANTHER" id="PTHR43861">
    <property type="entry name" value="TRANS-ACONITATE 2-METHYLTRANSFERASE-RELATED"/>
    <property type="match status" value="1"/>
</dbReference>
<feature type="domain" description="Methyltransferase type 11" evidence="1">
    <location>
        <begin position="106"/>
        <end position="199"/>
    </location>
</feature>
<dbReference type="Proteomes" id="UP000282106">
    <property type="component" value="Unassembled WGS sequence"/>
</dbReference>
<organism evidence="2 3">
    <name type="scientific">Stagnimonas aquatica</name>
    <dbReference type="NCBI Taxonomy" id="2689987"/>
    <lineage>
        <taxon>Bacteria</taxon>
        <taxon>Pseudomonadati</taxon>
        <taxon>Pseudomonadota</taxon>
        <taxon>Gammaproteobacteria</taxon>
        <taxon>Nevskiales</taxon>
        <taxon>Nevskiaceae</taxon>
        <taxon>Stagnimonas</taxon>
    </lineage>
</organism>
<dbReference type="SUPFAM" id="SSF53335">
    <property type="entry name" value="S-adenosyl-L-methionine-dependent methyltransferases"/>
    <property type="match status" value="1"/>
</dbReference>
<keyword evidence="3" id="KW-1185">Reference proteome</keyword>
<dbReference type="InterPro" id="IPR013216">
    <property type="entry name" value="Methyltransf_11"/>
</dbReference>
<protein>
    <submittedName>
        <fullName evidence="2">Class I SAM-dependent methyltransferase</fullName>
    </submittedName>
</protein>
<keyword evidence="2" id="KW-0808">Transferase</keyword>
<evidence type="ECO:0000259" key="1">
    <source>
        <dbReference type="Pfam" id="PF08241"/>
    </source>
</evidence>
<keyword evidence="2" id="KW-0489">Methyltransferase</keyword>
<dbReference type="GO" id="GO:0008757">
    <property type="term" value="F:S-adenosylmethionine-dependent methyltransferase activity"/>
    <property type="evidence" value="ECO:0007669"/>
    <property type="project" value="InterPro"/>
</dbReference>
<name>A0A3N0VN30_9GAMM</name>
<reference evidence="2 3" key="1">
    <citation type="submission" date="2018-10" db="EMBL/GenBank/DDBJ databases">
        <authorList>
            <person name="Chen W.-M."/>
        </authorList>
    </citation>
    <scope>NUCLEOTIDE SEQUENCE [LARGE SCALE GENOMIC DNA]</scope>
    <source>
        <strain evidence="2 3">THS-13</strain>
    </source>
</reference>
<dbReference type="Pfam" id="PF08241">
    <property type="entry name" value="Methyltransf_11"/>
    <property type="match status" value="1"/>
</dbReference>
<dbReference type="AlphaFoldDB" id="A0A3N0VN30"/>
<evidence type="ECO:0000313" key="3">
    <source>
        <dbReference type="Proteomes" id="UP000282106"/>
    </source>
</evidence>